<evidence type="ECO:0000256" key="5">
    <source>
        <dbReference type="ARBA" id="ARBA00022989"/>
    </source>
</evidence>
<feature type="signal peptide" evidence="8">
    <location>
        <begin position="1"/>
        <end position="34"/>
    </location>
</feature>
<gene>
    <name evidence="11" type="ORF">IPJ27_06320</name>
</gene>
<evidence type="ECO:0000256" key="1">
    <source>
        <dbReference type="ARBA" id="ARBA00004651"/>
    </source>
</evidence>
<dbReference type="SUPFAM" id="SSF82689">
    <property type="entry name" value="Mechanosensitive channel protein MscS (YggB), C-terminal domain"/>
    <property type="match status" value="1"/>
</dbReference>
<evidence type="ECO:0000256" key="6">
    <source>
        <dbReference type="ARBA" id="ARBA00023136"/>
    </source>
</evidence>
<feature type="chain" id="PRO_5037898018" description="Small-conductance mechanosensitive channel" evidence="8">
    <location>
        <begin position="35"/>
        <end position="546"/>
    </location>
</feature>
<dbReference type="AlphaFoldDB" id="A0A935PXM8"/>
<reference evidence="11 12" key="1">
    <citation type="submission" date="2020-10" db="EMBL/GenBank/DDBJ databases">
        <title>Connecting structure to function with the recovery of over 1000 high-quality activated sludge metagenome-assembled genomes encoding full-length rRNA genes using long-read sequencing.</title>
        <authorList>
            <person name="Singleton C.M."/>
            <person name="Petriglieri F."/>
            <person name="Kristensen J.M."/>
            <person name="Kirkegaard R.H."/>
            <person name="Michaelsen T.Y."/>
            <person name="Andersen M.H."/>
            <person name="Karst S.M."/>
            <person name="Dueholm M.S."/>
            <person name="Nielsen P.H."/>
            <person name="Albertsen M."/>
        </authorList>
    </citation>
    <scope>NUCLEOTIDE SEQUENCE [LARGE SCALE GENOMIC DNA]</scope>
    <source>
        <strain evidence="11">EsbW_18-Q3-R4-48_BATAC.285</strain>
    </source>
</reference>
<dbReference type="EMBL" id="JADJMH010000004">
    <property type="protein sequence ID" value="MBK7674404.1"/>
    <property type="molecule type" value="Genomic_DNA"/>
</dbReference>
<dbReference type="InterPro" id="IPR045275">
    <property type="entry name" value="MscS_archaea/bacteria_type"/>
</dbReference>
<comment type="caution">
    <text evidence="11">The sequence shown here is derived from an EMBL/GenBank/DDBJ whole genome shotgun (WGS) entry which is preliminary data.</text>
</comment>
<comment type="subunit">
    <text evidence="7">Homoheptamer.</text>
</comment>
<evidence type="ECO:0000259" key="10">
    <source>
        <dbReference type="Pfam" id="PF21082"/>
    </source>
</evidence>
<feature type="transmembrane region" description="Helical" evidence="7">
    <location>
        <begin position="150"/>
        <end position="173"/>
    </location>
</feature>
<keyword evidence="4 7" id="KW-0812">Transmembrane</keyword>
<evidence type="ECO:0000256" key="8">
    <source>
        <dbReference type="SAM" id="SignalP"/>
    </source>
</evidence>
<evidence type="ECO:0000256" key="7">
    <source>
        <dbReference type="RuleBase" id="RU369025"/>
    </source>
</evidence>
<accession>A0A935PXM8</accession>
<organism evidence="11 12">
    <name type="scientific">Candidatus Accumulibacter proximus</name>
    <dbReference type="NCBI Taxonomy" id="2954385"/>
    <lineage>
        <taxon>Bacteria</taxon>
        <taxon>Pseudomonadati</taxon>
        <taxon>Pseudomonadota</taxon>
        <taxon>Betaproteobacteria</taxon>
        <taxon>Candidatus Accumulibacter</taxon>
    </lineage>
</organism>
<dbReference type="Proteomes" id="UP000697998">
    <property type="component" value="Unassembled WGS sequence"/>
</dbReference>
<comment type="subcellular location">
    <subcellularLocation>
        <location evidence="7">Cell inner membrane</location>
        <topology evidence="7">Multi-pass membrane protein</topology>
    </subcellularLocation>
    <subcellularLocation>
        <location evidence="1">Cell membrane</location>
        <topology evidence="1">Multi-pass membrane protein</topology>
    </subcellularLocation>
</comment>
<name>A0A935PXM8_9PROT</name>
<evidence type="ECO:0000256" key="2">
    <source>
        <dbReference type="ARBA" id="ARBA00008017"/>
    </source>
</evidence>
<keyword evidence="7" id="KW-0407">Ion channel</keyword>
<dbReference type="SUPFAM" id="SSF50182">
    <property type="entry name" value="Sm-like ribonucleoproteins"/>
    <property type="match status" value="1"/>
</dbReference>
<dbReference type="InterPro" id="IPR011066">
    <property type="entry name" value="MscS_channel_C_sf"/>
</dbReference>
<evidence type="ECO:0000313" key="11">
    <source>
        <dbReference type="EMBL" id="MBK7674404.1"/>
    </source>
</evidence>
<dbReference type="Gene3D" id="3.30.70.100">
    <property type="match status" value="1"/>
</dbReference>
<dbReference type="Pfam" id="PF21082">
    <property type="entry name" value="MS_channel_3rd"/>
    <property type="match status" value="1"/>
</dbReference>
<keyword evidence="3" id="KW-1003">Cell membrane</keyword>
<evidence type="ECO:0000256" key="4">
    <source>
        <dbReference type="ARBA" id="ARBA00022692"/>
    </source>
</evidence>
<keyword evidence="7" id="KW-0997">Cell inner membrane</keyword>
<dbReference type="InterPro" id="IPR006685">
    <property type="entry name" value="MscS_channel_2nd"/>
</dbReference>
<evidence type="ECO:0000313" key="12">
    <source>
        <dbReference type="Proteomes" id="UP000697998"/>
    </source>
</evidence>
<evidence type="ECO:0000259" key="9">
    <source>
        <dbReference type="Pfam" id="PF00924"/>
    </source>
</evidence>
<feature type="domain" description="Mechanosensitive ion channel MscS" evidence="9">
    <location>
        <begin position="354"/>
        <end position="420"/>
    </location>
</feature>
<keyword evidence="5 7" id="KW-1133">Transmembrane helix</keyword>
<feature type="transmembrane region" description="Helical" evidence="7">
    <location>
        <begin position="213"/>
        <end position="234"/>
    </location>
</feature>
<feature type="transmembrane region" description="Helical" evidence="7">
    <location>
        <begin position="311"/>
        <end position="328"/>
    </location>
</feature>
<comment type="function">
    <text evidence="7">Mechanosensitive channel that participates in the regulation of osmotic pressure changes within the cell, opening in response to stretch forces in the membrane lipid bilayer, without the need for other proteins. Contributes to normal resistance to hypoosmotic shock. Forms an ion channel of 1.0 nanosiemens conductance with a slight preference for anions.</text>
</comment>
<keyword evidence="7" id="KW-0406">Ion transport</keyword>
<dbReference type="PANTHER" id="PTHR30221">
    <property type="entry name" value="SMALL-CONDUCTANCE MECHANOSENSITIVE CHANNEL"/>
    <property type="match status" value="1"/>
</dbReference>
<evidence type="ECO:0000256" key="3">
    <source>
        <dbReference type="ARBA" id="ARBA00022475"/>
    </source>
</evidence>
<comment type="similarity">
    <text evidence="2 7">Belongs to the MscS (TC 1.A.23) family.</text>
</comment>
<dbReference type="InterPro" id="IPR049278">
    <property type="entry name" value="MS_channel_C"/>
</dbReference>
<dbReference type="GO" id="GO:0008381">
    <property type="term" value="F:mechanosensitive monoatomic ion channel activity"/>
    <property type="evidence" value="ECO:0007669"/>
    <property type="project" value="InterPro"/>
</dbReference>
<keyword evidence="8" id="KW-0732">Signal</keyword>
<dbReference type="Pfam" id="PF00924">
    <property type="entry name" value="MS_channel_2nd"/>
    <property type="match status" value="1"/>
</dbReference>
<keyword evidence="7" id="KW-0813">Transport</keyword>
<dbReference type="GO" id="GO:0005886">
    <property type="term" value="C:plasma membrane"/>
    <property type="evidence" value="ECO:0007669"/>
    <property type="project" value="UniProtKB-SubCell"/>
</dbReference>
<protein>
    <recommendedName>
        <fullName evidence="7">Small-conductance mechanosensitive channel</fullName>
    </recommendedName>
</protein>
<dbReference type="PANTHER" id="PTHR30221:SF18">
    <property type="entry name" value="SLL0590 PROTEIN"/>
    <property type="match status" value="1"/>
</dbReference>
<comment type="caution">
    <text evidence="7">Lacks conserved residue(s) required for the propagation of feature annotation.</text>
</comment>
<feature type="transmembrane region" description="Helical" evidence="7">
    <location>
        <begin position="254"/>
        <end position="275"/>
    </location>
</feature>
<proteinExistence type="inferred from homology"/>
<sequence>MILTRRFPKFSAPFAWLLFAVCLFLAGTGAPVLAADEARPPEATLHYHFRPIVTFRTTFVGTIPEHRVRRALSRIDALPPGAMAQAIEQTPFTIEGRRGINLHIGEWVLFNILEGDLDPEEKISLDELAQRAADELGTALQAASAQRRPMVVLTGVGLSLLATAIALVLLWLIRRATAWMVGHFQQAIEAHPESSAFRWARHAWLLVQRIAQLLMGFLWLSVAYLWLTFVLARFPLTEPLGDRLSDFLFGLLDTLGSGILGAIPALTTAVVILFLTKAFNDAIGNFFKAARAGRVQVPGLHPETVNATHRIVTIIVWGLGIAVAYPFIPMSDSDAFRGLSVMFGFMLTLGSAGIVNQLMSGLVLVYSRALSVGDFVDLGETVGVVSEVGALSTKIINMRNEEVTIPNAVLVSSPIKNYSRLAGARGTLVSTQVTIGYDTPWRQVHAMLIAAAEQTPGLRAIPKPFVYQRGLGDWYVEYELFAHMDKPLERVPVLSALHANIQDQFNTYGVQIMSPHFVMQPGNNVVVPREHWHAPPAAADVAPPQA</sequence>
<feature type="domain" description="Mechanosensitive ion channel MscS C-terminal" evidence="10">
    <location>
        <begin position="429"/>
        <end position="512"/>
    </location>
</feature>
<dbReference type="Gene3D" id="2.30.30.60">
    <property type="match status" value="1"/>
</dbReference>
<feature type="transmembrane region" description="Helical" evidence="7">
    <location>
        <begin position="340"/>
        <end position="366"/>
    </location>
</feature>
<dbReference type="InterPro" id="IPR010920">
    <property type="entry name" value="LSM_dom_sf"/>
</dbReference>
<dbReference type="InterPro" id="IPR023408">
    <property type="entry name" value="MscS_beta-dom_sf"/>
</dbReference>
<keyword evidence="6 7" id="KW-0472">Membrane</keyword>